<evidence type="ECO:0000256" key="1">
    <source>
        <dbReference type="ARBA" id="ARBA00004196"/>
    </source>
</evidence>
<evidence type="ECO:0000256" key="2">
    <source>
        <dbReference type="ARBA" id="ARBA00022512"/>
    </source>
</evidence>
<evidence type="ECO:0000256" key="5">
    <source>
        <dbReference type="ARBA" id="ARBA00023088"/>
    </source>
</evidence>
<dbReference type="Pfam" id="PF13306">
    <property type="entry name" value="LRR_5"/>
    <property type="match status" value="1"/>
</dbReference>
<name>A0A6N7W7U2_9ACTO</name>
<evidence type="ECO:0000259" key="9">
    <source>
        <dbReference type="PROSITE" id="PS50847"/>
    </source>
</evidence>
<feature type="domain" description="Gram-positive cocci surface proteins LPxTG" evidence="9">
    <location>
        <begin position="715"/>
        <end position="746"/>
    </location>
</feature>
<organism evidence="10 11">
    <name type="scientific">Scrofimicrobium canadense</name>
    <dbReference type="NCBI Taxonomy" id="2652290"/>
    <lineage>
        <taxon>Bacteria</taxon>
        <taxon>Bacillati</taxon>
        <taxon>Actinomycetota</taxon>
        <taxon>Actinomycetes</taxon>
        <taxon>Actinomycetales</taxon>
        <taxon>Actinomycetaceae</taxon>
        <taxon>Scrofimicrobium</taxon>
    </lineage>
</organism>
<feature type="region of interest" description="Disordered" evidence="6">
    <location>
        <begin position="689"/>
        <end position="715"/>
    </location>
</feature>
<feature type="transmembrane region" description="Helical" evidence="7">
    <location>
        <begin position="723"/>
        <end position="742"/>
    </location>
</feature>
<dbReference type="InterPro" id="IPR032675">
    <property type="entry name" value="LRR_dom_sf"/>
</dbReference>
<dbReference type="Gene3D" id="2.60.40.4270">
    <property type="entry name" value="Listeria-Bacteroides repeat domain"/>
    <property type="match status" value="1"/>
</dbReference>
<comment type="subcellular location">
    <subcellularLocation>
        <location evidence="1">Cell envelope</location>
    </subcellularLocation>
</comment>
<evidence type="ECO:0000256" key="6">
    <source>
        <dbReference type="SAM" id="MobiDB-lite"/>
    </source>
</evidence>
<dbReference type="PANTHER" id="PTHR32134">
    <property type="entry name" value="FNIP REPEAT-CONTAINING PROTEIN"/>
    <property type="match status" value="1"/>
</dbReference>
<evidence type="ECO:0000313" key="11">
    <source>
        <dbReference type="Proteomes" id="UP000470875"/>
    </source>
</evidence>
<comment type="caution">
    <text evidence="10">The sequence shown here is derived from an EMBL/GenBank/DDBJ whole genome shotgun (WGS) entry which is preliminary data.</text>
</comment>
<dbReference type="InterPro" id="IPR013378">
    <property type="entry name" value="InlB-like_B-rpt"/>
</dbReference>
<evidence type="ECO:0000256" key="7">
    <source>
        <dbReference type="SAM" id="Phobius"/>
    </source>
</evidence>
<reference evidence="10 11" key="1">
    <citation type="submission" date="2019-08" db="EMBL/GenBank/DDBJ databases">
        <title>In-depth cultivation of the pig gut microbiome towards novel bacterial diversity and tailored functional studies.</title>
        <authorList>
            <person name="Wylensek D."/>
            <person name="Hitch T.C.A."/>
            <person name="Clavel T."/>
        </authorList>
    </citation>
    <scope>NUCLEOTIDE SEQUENCE [LARGE SCALE GENOMIC DNA]</scope>
    <source>
        <strain evidence="10 11">WB03_NA08</strain>
    </source>
</reference>
<feature type="signal peptide" evidence="8">
    <location>
        <begin position="1"/>
        <end position="29"/>
    </location>
</feature>
<feature type="compositionally biased region" description="Low complexity" evidence="6">
    <location>
        <begin position="694"/>
        <end position="711"/>
    </location>
</feature>
<dbReference type="AlphaFoldDB" id="A0A6N7W7U2"/>
<gene>
    <name evidence="10" type="ORF">FYJ24_06020</name>
</gene>
<sequence>MKKEFRLSRSIFAVAVVAALVGTGGVAHAATSEGTRDQLTAAEQSGTRASLESQNSRERRDSEQELISDEQSRTSLSEESDDDERMIAPSSASIAADFELDVLNFCDNDSGPYFPAVTFDEESGAVMVDLGAAHDMWGGESLFIGTASNESGGLECVSKITSVTFVGEGYDELIIGDNAFYQRVGDYGLPSGSPVRLESVRFPETGLKRLITGHWSFAQAIYEAGNTSLKSVVFPKSLEVLDIGHGSFDQYVEGNGQVALSEIVWPEHVDELSIKEAAFRLTGESSLEKVVLPEGPTSLVIGELAFSQGENALRSKASLKEVKFPSTLKSLEIGAHAFQQVDDPVLTQVEFPEGLEDLTIDTEAFIQVGNSALSKISFPESLRNLTLGDFAFLQHSQAALTDVTFPQQMDDLTIGCGAFRQEVALGGGADQKYALKTVTFPRTLNNLSVGAAAFSQGTDLPGNGSNLVCNETPMTAPIQYAVEPSTLKSIVFPEEVSSLDVGFQAFAVVDDDGEIKTGRTDKLMLFFPFSESNKPADVQVATPVTTYQWLPEGNAVWVWLGEDGTTTKAAWQNEGKGDFDLRGTYTATFSANGGSLPQGLASEWSVFPETEGQIQAQPVANATALNPVGFFGENPAFKLDLPQAEPTRPGYAFTGWLPVLQTRETAKVLKPGAQFQMNSNVEFVAQWTKDAPGEESSSTETPEKPTASTEKASALAKTGASPLPFLTLGAIFLAGGLALLTAKRRS</sequence>
<proteinExistence type="predicted"/>
<feature type="compositionally biased region" description="Polar residues" evidence="6">
    <location>
        <begin position="37"/>
        <end position="54"/>
    </location>
</feature>
<keyword evidence="4 8" id="KW-0732">Signal</keyword>
<dbReference type="Gene3D" id="3.80.10.10">
    <property type="entry name" value="Ribonuclease Inhibitor"/>
    <property type="match status" value="1"/>
</dbReference>
<accession>A0A6N7W7U2</accession>
<keyword evidence="11" id="KW-1185">Reference proteome</keyword>
<dbReference type="EMBL" id="VULO01000006">
    <property type="protein sequence ID" value="MSS84326.1"/>
    <property type="molecule type" value="Genomic_DNA"/>
</dbReference>
<evidence type="ECO:0000313" key="10">
    <source>
        <dbReference type="EMBL" id="MSS84326.1"/>
    </source>
</evidence>
<evidence type="ECO:0000256" key="3">
    <source>
        <dbReference type="ARBA" id="ARBA00022525"/>
    </source>
</evidence>
<dbReference type="NCBIfam" id="TIGR02543">
    <property type="entry name" value="List_Bact_rpt"/>
    <property type="match status" value="1"/>
</dbReference>
<dbReference type="Proteomes" id="UP000470875">
    <property type="component" value="Unassembled WGS sequence"/>
</dbReference>
<keyword evidence="3" id="KW-0964">Secreted</keyword>
<dbReference type="RefSeq" id="WP_154544580.1">
    <property type="nucleotide sequence ID" value="NZ_VULO01000006.1"/>
</dbReference>
<dbReference type="PROSITE" id="PS50847">
    <property type="entry name" value="GRAM_POS_ANCHORING"/>
    <property type="match status" value="1"/>
</dbReference>
<protein>
    <submittedName>
        <fullName evidence="10">Leucine-rich repeat domain-containing protein</fullName>
    </submittedName>
</protein>
<keyword evidence="2" id="KW-0134">Cell wall</keyword>
<keyword evidence="7" id="KW-0472">Membrane</keyword>
<feature type="region of interest" description="Disordered" evidence="6">
    <location>
        <begin position="29"/>
        <end position="86"/>
    </location>
</feature>
<dbReference type="InterPro" id="IPR042229">
    <property type="entry name" value="Listeria/Bacterioides_rpt_sf"/>
</dbReference>
<keyword evidence="7" id="KW-0812">Transmembrane</keyword>
<evidence type="ECO:0000256" key="8">
    <source>
        <dbReference type="SAM" id="SignalP"/>
    </source>
</evidence>
<keyword evidence="5" id="KW-0572">Peptidoglycan-anchor</keyword>
<keyword evidence="7" id="KW-1133">Transmembrane helix</keyword>
<dbReference type="InterPro" id="IPR051251">
    <property type="entry name" value="STK_FNIP-Repeat"/>
</dbReference>
<dbReference type="InterPro" id="IPR019931">
    <property type="entry name" value="LPXTG_anchor"/>
</dbReference>
<evidence type="ECO:0000256" key="4">
    <source>
        <dbReference type="ARBA" id="ARBA00022729"/>
    </source>
</evidence>
<dbReference type="PANTHER" id="PTHR32134:SF92">
    <property type="entry name" value="FNIP REPEAT-CONTAINING PROTEIN"/>
    <property type="match status" value="1"/>
</dbReference>
<dbReference type="GO" id="GO:0030313">
    <property type="term" value="C:cell envelope"/>
    <property type="evidence" value="ECO:0007669"/>
    <property type="project" value="UniProtKB-SubCell"/>
</dbReference>
<feature type="chain" id="PRO_5027087107" evidence="8">
    <location>
        <begin position="30"/>
        <end position="746"/>
    </location>
</feature>
<dbReference type="InterPro" id="IPR026906">
    <property type="entry name" value="LRR_5"/>
</dbReference>